<dbReference type="PROSITE" id="PS51707">
    <property type="entry name" value="CYTH"/>
    <property type="match status" value="1"/>
</dbReference>
<dbReference type="SUPFAM" id="SSF55154">
    <property type="entry name" value="CYTH-like phosphatases"/>
    <property type="match status" value="1"/>
</dbReference>
<evidence type="ECO:0000313" key="4">
    <source>
        <dbReference type="Proteomes" id="UP000235122"/>
    </source>
</evidence>
<dbReference type="PIRSF" id="PIRSF016487">
    <property type="entry name" value="CYTH_UCP016487"/>
    <property type="match status" value="1"/>
</dbReference>
<evidence type="ECO:0000313" key="3">
    <source>
        <dbReference type="EMBL" id="PKY73212.1"/>
    </source>
</evidence>
<feature type="active site" description="Proton acceptor" evidence="1">
    <location>
        <position position="30"/>
    </location>
</feature>
<dbReference type="SMART" id="SM01118">
    <property type="entry name" value="CYTH"/>
    <property type="match status" value="1"/>
</dbReference>
<organism evidence="3 4">
    <name type="scientific">Winkia neuii</name>
    <dbReference type="NCBI Taxonomy" id="33007"/>
    <lineage>
        <taxon>Bacteria</taxon>
        <taxon>Bacillati</taxon>
        <taxon>Actinomycetota</taxon>
        <taxon>Actinomycetes</taxon>
        <taxon>Actinomycetales</taxon>
        <taxon>Actinomycetaceae</taxon>
        <taxon>Winkia</taxon>
    </lineage>
</organism>
<dbReference type="RefSeq" id="WP_024330758.1">
    <property type="nucleotide sequence ID" value="NZ_JASOXK010000001.1"/>
</dbReference>
<feature type="domain" description="CYTH" evidence="2">
    <location>
        <begin position="2"/>
        <end position="153"/>
    </location>
</feature>
<dbReference type="PANTHER" id="PTHR40114">
    <property type="entry name" value="SLR0698 PROTEIN"/>
    <property type="match status" value="1"/>
</dbReference>
<comment type="caution">
    <text evidence="3">The sequence shown here is derived from an EMBL/GenBank/DDBJ whole genome shotgun (WGS) entry which is preliminary data.</text>
</comment>
<reference evidence="3 4" key="1">
    <citation type="submission" date="2017-12" db="EMBL/GenBank/DDBJ databases">
        <title>Phylogenetic diversity of female urinary microbiome.</title>
        <authorList>
            <person name="Thomas-White K."/>
            <person name="Wolfe A.J."/>
        </authorList>
    </citation>
    <scope>NUCLEOTIDE SEQUENCE [LARGE SCALE GENOMIC DNA]</scope>
    <source>
        <strain evidence="3 4">UMB0402</strain>
    </source>
</reference>
<sequence>MGVEVERKFLVTGEGWRQLVSGSAAIRQGYLLADPGKVVRVRLFGERGFLTIKGGQSGLARAEFEYPIPSADAVELLQMCTGLVQKMRYDLAVPGALWTVDVFEGANAGLTVLEIEDEPGQKSVSALSDAELPAWVGREVSEDFRYTNAALSQRPYGSWQRA</sequence>
<dbReference type="InterPro" id="IPR012042">
    <property type="entry name" value="NeuTTM/CthTTM-like"/>
</dbReference>
<dbReference type="GeneID" id="35866156"/>
<dbReference type="CDD" id="cd07891">
    <property type="entry name" value="CYTH-like_CthTTM-like_1"/>
    <property type="match status" value="1"/>
</dbReference>
<keyword evidence="4" id="KW-1185">Reference proteome</keyword>
<dbReference type="Pfam" id="PF01928">
    <property type="entry name" value="CYTH"/>
    <property type="match status" value="1"/>
</dbReference>
<dbReference type="AlphaFoldDB" id="A0A2I1IQ13"/>
<dbReference type="Proteomes" id="UP000235122">
    <property type="component" value="Unassembled WGS sequence"/>
</dbReference>
<gene>
    <name evidence="3" type="ORF">CYJ19_01075</name>
</gene>
<dbReference type="InterPro" id="IPR033469">
    <property type="entry name" value="CYTH-like_dom_sf"/>
</dbReference>
<proteinExistence type="predicted"/>
<name>A0A2I1IQ13_9ACTO</name>
<dbReference type="PANTHER" id="PTHR40114:SF1">
    <property type="entry name" value="SLR0698 PROTEIN"/>
    <property type="match status" value="1"/>
</dbReference>
<dbReference type="InterPro" id="IPR023577">
    <property type="entry name" value="CYTH_domain"/>
</dbReference>
<dbReference type="Gene3D" id="2.40.320.10">
    <property type="entry name" value="Hypothetical Protein Pfu-838710-001"/>
    <property type="match status" value="1"/>
</dbReference>
<dbReference type="EMBL" id="PKKO01000001">
    <property type="protein sequence ID" value="PKY73212.1"/>
    <property type="molecule type" value="Genomic_DNA"/>
</dbReference>
<evidence type="ECO:0000259" key="2">
    <source>
        <dbReference type="PROSITE" id="PS51707"/>
    </source>
</evidence>
<dbReference type="STRING" id="33007.HMPREF3198_00846"/>
<protein>
    <submittedName>
        <fullName evidence="3">CYTH domain-containing protein</fullName>
    </submittedName>
</protein>
<accession>A0A2I1IQ13</accession>
<evidence type="ECO:0000256" key="1">
    <source>
        <dbReference type="PIRSR" id="PIRSR016487-1"/>
    </source>
</evidence>